<dbReference type="InterPro" id="IPR001810">
    <property type="entry name" value="F-box_dom"/>
</dbReference>
<proteinExistence type="predicted"/>
<evidence type="ECO:0000259" key="2">
    <source>
        <dbReference type="PROSITE" id="PS50181"/>
    </source>
</evidence>
<dbReference type="EMBL" id="JAZAVJ010000084">
    <property type="protein sequence ID" value="KAK7415401.1"/>
    <property type="molecule type" value="Genomic_DNA"/>
</dbReference>
<sequence>MDRLPFEVLVEILHHLPLQTCQTVRLTSRTINAILSKRTFGLLVSFIDPQTAQVTVTALAKDLRRRRRRSIWSPECAVPKGLRIPESFLLAVWAGLRGESWVPTGTDTTLTVVALQKGVDRDDATEDVLREALFRYALYLSYLSRDDAVTPHSWVFDFRRHQHEKSSKVASPSRQAQVSSHQEGSSTGDIIKVKE</sequence>
<feature type="domain" description="F-box" evidence="2">
    <location>
        <begin position="1"/>
        <end position="43"/>
    </location>
</feature>
<dbReference type="SUPFAM" id="SSF81383">
    <property type="entry name" value="F-box domain"/>
    <property type="match status" value="1"/>
</dbReference>
<dbReference type="CDD" id="cd09917">
    <property type="entry name" value="F-box_SF"/>
    <property type="match status" value="1"/>
</dbReference>
<keyword evidence="4" id="KW-1185">Reference proteome</keyword>
<dbReference type="SMART" id="SM00256">
    <property type="entry name" value="FBOX"/>
    <property type="match status" value="1"/>
</dbReference>
<evidence type="ECO:0000313" key="3">
    <source>
        <dbReference type="EMBL" id="KAK7415401.1"/>
    </source>
</evidence>
<evidence type="ECO:0000313" key="4">
    <source>
        <dbReference type="Proteomes" id="UP001498476"/>
    </source>
</evidence>
<protein>
    <recommendedName>
        <fullName evidence="2">F-box domain-containing protein</fullName>
    </recommendedName>
</protein>
<dbReference type="PROSITE" id="PS50181">
    <property type="entry name" value="FBOX"/>
    <property type="match status" value="1"/>
</dbReference>
<reference evidence="3 4" key="1">
    <citation type="journal article" date="2025" name="Microbiol. Resour. Announc.">
        <title>Draft genome sequences for Neonectria magnoliae and Neonectria punicea, canker pathogens of Liriodendron tulipifera and Acer saccharum in West Virginia.</title>
        <authorList>
            <person name="Petronek H.M."/>
            <person name="Kasson M.T."/>
            <person name="Metheny A.M."/>
            <person name="Stauder C.M."/>
            <person name="Lovett B."/>
            <person name="Lynch S.C."/>
            <person name="Garnas J.R."/>
            <person name="Kasson L.R."/>
            <person name="Stajich J.E."/>
        </authorList>
    </citation>
    <scope>NUCLEOTIDE SEQUENCE [LARGE SCALE GENOMIC DNA]</scope>
    <source>
        <strain evidence="3 4">NRRL 64653</strain>
    </source>
</reference>
<dbReference type="Proteomes" id="UP001498476">
    <property type="component" value="Unassembled WGS sequence"/>
</dbReference>
<evidence type="ECO:0000256" key="1">
    <source>
        <dbReference type="SAM" id="MobiDB-lite"/>
    </source>
</evidence>
<accession>A0ABR1H2Y2</accession>
<dbReference type="Pfam" id="PF00646">
    <property type="entry name" value="F-box"/>
    <property type="match status" value="1"/>
</dbReference>
<gene>
    <name evidence="3" type="ORF">QQX98_005940</name>
</gene>
<organism evidence="3 4">
    <name type="scientific">Neonectria punicea</name>
    <dbReference type="NCBI Taxonomy" id="979145"/>
    <lineage>
        <taxon>Eukaryota</taxon>
        <taxon>Fungi</taxon>
        <taxon>Dikarya</taxon>
        <taxon>Ascomycota</taxon>
        <taxon>Pezizomycotina</taxon>
        <taxon>Sordariomycetes</taxon>
        <taxon>Hypocreomycetidae</taxon>
        <taxon>Hypocreales</taxon>
        <taxon>Nectriaceae</taxon>
        <taxon>Neonectria</taxon>
    </lineage>
</organism>
<name>A0ABR1H2Y2_9HYPO</name>
<feature type="compositionally biased region" description="Polar residues" evidence="1">
    <location>
        <begin position="168"/>
        <end position="188"/>
    </location>
</feature>
<dbReference type="InterPro" id="IPR036047">
    <property type="entry name" value="F-box-like_dom_sf"/>
</dbReference>
<feature type="region of interest" description="Disordered" evidence="1">
    <location>
        <begin position="165"/>
        <end position="195"/>
    </location>
</feature>
<comment type="caution">
    <text evidence="3">The sequence shown here is derived from an EMBL/GenBank/DDBJ whole genome shotgun (WGS) entry which is preliminary data.</text>
</comment>